<keyword evidence="8" id="KW-0732">Signal</keyword>
<keyword evidence="3 7" id="KW-1134">Transmembrane beta strand</keyword>
<keyword evidence="10" id="KW-0675">Receptor</keyword>
<evidence type="ECO:0000256" key="7">
    <source>
        <dbReference type="PROSITE-ProRule" id="PRU01360"/>
    </source>
</evidence>
<dbReference type="GO" id="GO:0009279">
    <property type="term" value="C:cell outer membrane"/>
    <property type="evidence" value="ECO:0007669"/>
    <property type="project" value="UniProtKB-SubCell"/>
</dbReference>
<keyword evidence="11" id="KW-1185">Reference proteome</keyword>
<dbReference type="InterPro" id="IPR008969">
    <property type="entry name" value="CarboxyPept-like_regulatory"/>
</dbReference>
<evidence type="ECO:0000313" key="10">
    <source>
        <dbReference type="EMBL" id="PTN09095.1"/>
    </source>
</evidence>
<comment type="caution">
    <text evidence="10">The sequence shown here is derived from an EMBL/GenBank/DDBJ whole genome shotgun (WGS) entry which is preliminary data.</text>
</comment>
<dbReference type="PROSITE" id="PS52016">
    <property type="entry name" value="TONB_DEPENDENT_REC_3"/>
    <property type="match status" value="1"/>
</dbReference>
<dbReference type="RefSeq" id="WP_245915689.1">
    <property type="nucleotide sequence ID" value="NZ_OY782574.1"/>
</dbReference>
<dbReference type="InterPro" id="IPR037066">
    <property type="entry name" value="Plug_dom_sf"/>
</dbReference>
<organism evidence="10 11">
    <name type="scientific">Mangrovibacterium marinum</name>
    <dbReference type="NCBI Taxonomy" id="1639118"/>
    <lineage>
        <taxon>Bacteria</taxon>
        <taxon>Pseudomonadati</taxon>
        <taxon>Bacteroidota</taxon>
        <taxon>Bacteroidia</taxon>
        <taxon>Marinilabiliales</taxon>
        <taxon>Prolixibacteraceae</taxon>
        <taxon>Mangrovibacterium</taxon>
    </lineage>
</organism>
<feature type="domain" description="TonB-dependent receptor plug" evidence="9">
    <location>
        <begin position="126"/>
        <end position="249"/>
    </location>
</feature>
<dbReference type="NCBIfam" id="TIGR04056">
    <property type="entry name" value="OMP_RagA_SusC"/>
    <property type="match status" value="1"/>
</dbReference>
<dbReference type="EMBL" id="QAAD01000006">
    <property type="protein sequence ID" value="PTN09095.1"/>
    <property type="molecule type" value="Genomic_DNA"/>
</dbReference>
<evidence type="ECO:0000256" key="1">
    <source>
        <dbReference type="ARBA" id="ARBA00004571"/>
    </source>
</evidence>
<dbReference type="Gene3D" id="2.40.170.20">
    <property type="entry name" value="TonB-dependent receptor, beta-barrel domain"/>
    <property type="match status" value="1"/>
</dbReference>
<feature type="signal peptide" evidence="8">
    <location>
        <begin position="1"/>
        <end position="27"/>
    </location>
</feature>
<comment type="subcellular location">
    <subcellularLocation>
        <location evidence="1 7">Cell outer membrane</location>
        <topology evidence="1 7">Multi-pass membrane protein</topology>
    </subcellularLocation>
</comment>
<dbReference type="Proteomes" id="UP000243525">
    <property type="component" value="Unassembled WGS sequence"/>
</dbReference>
<dbReference type="AlphaFoldDB" id="A0A2T5C303"/>
<dbReference type="InterPro" id="IPR039426">
    <property type="entry name" value="TonB-dep_rcpt-like"/>
</dbReference>
<keyword evidence="5 7" id="KW-0472">Membrane</keyword>
<comment type="similarity">
    <text evidence="7">Belongs to the TonB-dependent receptor family.</text>
</comment>
<feature type="chain" id="PRO_5015729437" evidence="8">
    <location>
        <begin position="28"/>
        <end position="1127"/>
    </location>
</feature>
<evidence type="ECO:0000256" key="4">
    <source>
        <dbReference type="ARBA" id="ARBA00022692"/>
    </source>
</evidence>
<dbReference type="Pfam" id="PF13715">
    <property type="entry name" value="CarbopepD_reg_2"/>
    <property type="match status" value="1"/>
</dbReference>
<dbReference type="InterPro" id="IPR012910">
    <property type="entry name" value="Plug_dom"/>
</dbReference>
<dbReference type="InterPro" id="IPR036942">
    <property type="entry name" value="Beta-barrel_TonB_sf"/>
</dbReference>
<name>A0A2T5C303_9BACT</name>
<evidence type="ECO:0000256" key="6">
    <source>
        <dbReference type="ARBA" id="ARBA00023237"/>
    </source>
</evidence>
<keyword evidence="4 7" id="KW-0812">Transmembrane</keyword>
<dbReference type="InterPro" id="IPR023996">
    <property type="entry name" value="TonB-dep_OMP_SusC/RagA"/>
</dbReference>
<sequence>MNLKVNFLRKCATLLVVSFVSVGALFAQDVNVSGTITSSEDSGPLPGASVLEKGTTRGTITNIDGYYQITVPKGTVLIFSFIGMEEQEIKVDASQTLNVVMDPATEGIGEVVVTALGIEREAKALGYAATKVQGEELAKVNTINPVSALQGKAAGLSISGSDGGIFGSSKIEIRGVSTLNNQNNQPIFVVDGVILENDIANVGHYDWAGDANDFGNMLKNLNVDNYESVNVLKGSAATALYGSRGINGAIVIKTKDGKGAKGFGIVVSQTFSVDHVYNQPDFQTKYGPGNYYGNRPYTGDSFGQGYYTTLKNGSSVPSLISAGASRMFGPKYDPNVQIEDYDGTMIPYVPVDNFFVKMYDLGWGSNTNVALRGSDEKGNFYLSTGYTKRNGTSPRNTFEKSSVFFSGSRKLADFLTANASISVTGSEAGNPPINLGENIITSLAWNAMYDPDKWKKRSVYQATHGGVPSSNLGDEYAYVPGNGVWFNAYLNKNVRKETVVRPIVKLTATVTDWMQIMLEANVNIYNTQSENKSLGQGYQNEGGQYSIAHTSDISKTGKLSFLFDHKTGDFTHSLLLHAERWSQRITETGVRTDGGLIVPGQYFIGNSKNTPVLLNNRVSGTKQINSLLYRYSVDWRGQVYLDITGRNDWSSALVYTNISGTYSYFYPSVSGSWLFSDTFEDVMPSWVSFGKLRASWAQVGNDTSPYFINKGYQVGNIEHANGNVITNYLDETIVDTELKPERKNSYEFGLTLNTLKNRLNLDVAYFIDETTNQISTIPLPEASGFSNMLTNVGTIKGKGVELTLTGKPVDNRNFKWTSTFNYWNVKNTITKLHDLVGDYKLLYGDPAYGNYRVGAVAFEGGEYGVLYSDSKAATDSQGRPLMTWHDGVKAPYYKRSGVVEKVGKVRPDFEGSWDNSFQYKAFSFGILLDMRFGGHVASFPARYGTAYGVLETSLDGGETTGDFLSAKNVNWTSKYSGQSYEHGVIPVGVFAEGTIITGPDGNQHDVSGMSWTEAAAADIVDDAVDEGQWAYWYNSWGAGVINPNWFYKLSYIAVRNISIGYNVKLPKYKIQNLNVNLNIRDAGYLYNSSPSNLHPEAARGTGSAQTAFHRTLLPYTRSYTLGLQFTF</sequence>
<dbReference type="Gene3D" id="2.170.130.10">
    <property type="entry name" value="TonB-dependent receptor, plug domain"/>
    <property type="match status" value="1"/>
</dbReference>
<keyword evidence="6 7" id="KW-0998">Cell outer membrane</keyword>
<proteinExistence type="inferred from homology"/>
<evidence type="ECO:0000256" key="3">
    <source>
        <dbReference type="ARBA" id="ARBA00022452"/>
    </source>
</evidence>
<dbReference type="SUPFAM" id="SSF56935">
    <property type="entry name" value="Porins"/>
    <property type="match status" value="1"/>
</dbReference>
<dbReference type="SUPFAM" id="SSF49464">
    <property type="entry name" value="Carboxypeptidase regulatory domain-like"/>
    <property type="match status" value="1"/>
</dbReference>
<keyword evidence="2 7" id="KW-0813">Transport</keyword>
<evidence type="ECO:0000256" key="8">
    <source>
        <dbReference type="SAM" id="SignalP"/>
    </source>
</evidence>
<evidence type="ECO:0000313" key="11">
    <source>
        <dbReference type="Proteomes" id="UP000243525"/>
    </source>
</evidence>
<reference evidence="10 11" key="1">
    <citation type="submission" date="2018-04" db="EMBL/GenBank/DDBJ databases">
        <title>Genomic Encyclopedia of Archaeal and Bacterial Type Strains, Phase II (KMG-II): from individual species to whole genera.</title>
        <authorList>
            <person name="Goeker M."/>
        </authorList>
    </citation>
    <scope>NUCLEOTIDE SEQUENCE [LARGE SCALE GENOMIC DNA]</scope>
    <source>
        <strain evidence="10 11">DSM 28823</strain>
    </source>
</reference>
<evidence type="ECO:0000256" key="5">
    <source>
        <dbReference type="ARBA" id="ARBA00023136"/>
    </source>
</evidence>
<evidence type="ECO:0000259" key="9">
    <source>
        <dbReference type="Pfam" id="PF07715"/>
    </source>
</evidence>
<dbReference type="Gene3D" id="2.60.40.1120">
    <property type="entry name" value="Carboxypeptidase-like, regulatory domain"/>
    <property type="match status" value="1"/>
</dbReference>
<evidence type="ECO:0000256" key="2">
    <source>
        <dbReference type="ARBA" id="ARBA00022448"/>
    </source>
</evidence>
<protein>
    <submittedName>
        <fullName evidence="10">Iron complex outermembrane receptor protein</fullName>
    </submittedName>
</protein>
<gene>
    <name evidence="10" type="ORF">C8N47_106195</name>
</gene>
<dbReference type="Pfam" id="PF07715">
    <property type="entry name" value="Plug"/>
    <property type="match status" value="1"/>
</dbReference>
<accession>A0A2T5C303</accession>